<protein>
    <submittedName>
        <fullName evidence="9">Carbohydrate ABC transporter permease</fullName>
    </submittedName>
</protein>
<keyword evidence="4 7" id="KW-0812">Transmembrane</keyword>
<feature type="transmembrane region" description="Helical" evidence="7">
    <location>
        <begin position="9"/>
        <end position="31"/>
    </location>
</feature>
<dbReference type="GO" id="GO:0055085">
    <property type="term" value="P:transmembrane transport"/>
    <property type="evidence" value="ECO:0007669"/>
    <property type="project" value="InterPro"/>
</dbReference>
<dbReference type="PANTHER" id="PTHR43744:SF8">
    <property type="entry name" value="SN-GLYCEROL-3-PHOSPHATE TRANSPORT SYSTEM PERMEASE PROTEIN UGPE"/>
    <property type="match status" value="1"/>
</dbReference>
<dbReference type="EMBL" id="VYWO01000002">
    <property type="protein sequence ID" value="KAA9301305.1"/>
    <property type="molecule type" value="Genomic_DNA"/>
</dbReference>
<accession>A0A5N1GJY8</accession>
<feature type="transmembrane region" description="Helical" evidence="7">
    <location>
        <begin position="243"/>
        <end position="266"/>
    </location>
</feature>
<dbReference type="PANTHER" id="PTHR43744">
    <property type="entry name" value="ABC TRANSPORTER PERMEASE PROTEIN MG189-RELATED-RELATED"/>
    <property type="match status" value="1"/>
</dbReference>
<evidence type="ECO:0000259" key="8">
    <source>
        <dbReference type="PROSITE" id="PS50928"/>
    </source>
</evidence>
<evidence type="ECO:0000313" key="9">
    <source>
        <dbReference type="EMBL" id="KAA9301305.1"/>
    </source>
</evidence>
<gene>
    <name evidence="9" type="ORF">F6I03_05395</name>
</gene>
<organism evidence="9 10">
    <name type="scientific">Aerococcus sanguinicola</name>
    <dbReference type="NCBI Taxonomy" id="119206"/>
    <lineage>
        <taxon>Bacteria</taxon>
        <taxon>Bacillati</taxon>
        <taxon>Bacillota</taxon>
        <taxon>Bacilli</taxon>
        <taxon>Lactobacillales</taxon>
        <taxon>Aerococcaceae</taxon>
        <taxon>Aerococcus</taxon>
    </lineage>
</organism>
<dbReference type="InterPro" id="IPR035906">
    <property type="entry name" value="MetI-like_sf"/>
</dbReference>
<evidence type="ECO:0000256" key="7">
    <source>
        <dbReference type="RuleBase" id="RU363032"/>
    </source>
</evidence>
<sequence length="281" mass="32003">MKERRSTRILYWLMVGIFLLFSLGPLIWTLILTLTPEKEVLTANPHLLPSHLDWSNYREILSPGSQAHETVMNGLWNSFKMSLVTVLIGLPVAVMSAYSFVRYRFKGRKLVLYLLLLTIVIPVFTTIIPIYALFAERGWLDQQFWVCVIYVSAFLPITTWMVKSFLEAIPVELWEAARTDGCTEWQVFSKVILPNSYPILLACTLMLFLMSWSQYQIPMILTTSQETKVVTLVMSEFMTRDSINYGLVATAGLFAVIPPALLALLFRRYLISGLMSGAVKG</sequence>
<dbReference type="SUPFAM" id="SSF161098">
    <property type="entry name" value="MetI-like"/>
    <property type="match status" value="1"/>
</dbReference>
<proteinExistence type="inferred from homology"/>
<dbReference type="GO" id="GO:0005886">
    <property type="term" value="C:plasma membrane"/>
    <property type="evidence" value="ECO:0007669"/>
    <property type="project" value="UniProtKB-SubCell"/>
</dbReference>
<dbReference type="RefSeq" id="WP_070430465.1">
    <property type="nucleotide sequence ID" value="NZ_VYWO01000002.1"/>
</dbReference>
<dbReference type="OrthoDB" id="9794684at2"/>
<feature type="transmembrane region" description="Helical" evidence="7">
    <location>
        <begin position="110"/>
        <end position="131"/>
    </location>
</feature>
<keyword evidence="3" id="KW-1003">Cell membrane</keyword>
<dbReference type="Proteomes" id="UP000327148">
    <property type="component" value="Unassembled WGS sequence"/>
</dbReference>
<keyword evidence="6 7" id="KW-0472">Membrane</keyword>
<dbReference type="CDD" id="cd06261">
    <property type="entry name" value="TM_PBP2"/>
    <property type="match status" value="1"/>
</dbReference>
<evidence type="ECO:0000256" key="6">
    <source>
        <dbReference type="ARBA" id="ARBA00023136"/>
    </source>
</evidence>
<feature type="transmembrane region" description="Helical" evidence="7">
    <location>
        <begin position="143"/>
        <end position="162"/>
    </location>
</feature>
<evidence type="ECO:0000256" key="2">
    <source>
        <dbReference type="ARBA" id="ARBA00022448"/>
    </source>
</evidence>
<name>A0A5N1GJY8_9LACT</name>
<keyword evidence="2 7" id="KW-0813">Transport</keyword>
<dbReference type="InterPro" id="IPR000515">
    <property type="entry name" value="MetI-like"/>
</dbReference>
<evidence type="ECO:0000256" key="1">
    <source>
        <dbReference type="ARBA" id="ARBA00004651"/>
    </source>
</evidence>
<evidence type="ECO:0000256" key="5">
    <source>
        <dbReference type="ARBA" id="ARBA00022989"/>
    </source>
</evidence>
<dbReference type="AlphaFoldDB" id="A0A5N1GJY8"/>
<reference evidence="9 10" key="1">
    <citation type="submission" date="2019-09" db="EMBL/GenBank/DDBJ databases">
        <title>Draft genome sequence assemblies of isolates from the urinary tract.</title>
        <authorList>
            <person name="Mores C.R."/>
            <person name="Putonti C."/>
            <person name="Wolfe A.J."/>
        </authorList>
    </citation>
    <scope>NUCLEOTIDE SEQUENCE [LARGE SCALE GENOMIC DNA]</scope>
    <source>
        <strain evidence="9 10">UMB623</strain>
    </source>
</reference>
<keyword evidence="5 7" id="KW-1133">Transmembrane helix</keyword>
<feature type="domain" description="ABC transmembrane type-1" evidence="8">
    <location>
        <begin position="75"/>
        <end position="266"/>
    </location>
</feature>
<comment type="similarity">
    <text evidence="7">Belongs to the binding-protein-dependent transport system permease family.</text>
</comment>
<evidence type="ECO:0000313" key="10">
    <source>
        <dbReference type="Proteomes" id="UP000327148"/>
    </source>
</evidence>
<comment type="caution">
    <text evidence="9">The sequence shown here is derived from an EMBL/GenBank/DDBJ whole genome shotgun (WGS) entry which is preliminary data.</text>
</comment>
<evidence type="ECO:0000256" key="4">
    <source>
        <dbReference type="ARBA" id="ARBA00022692"/>
    </source>
</evidence>
<feature type="transmembrane region" description="Helical" evidence="7">
    <location>
        <begin position="197"/>
        <end position="215"/>
    </location>
</feature>
<feature type="transmembrane region" description="Helical" evidence="7">
    <location>
        <begin position="81"/>
        <end position="101"/>
    </location>
</feature>
<evidence type="ECO:0000256" key="3">
    <source>
        <dbReference type="ARBA" id="ARBA00022475"/>
    </source>
</evidence>
<comment type="subcellular location">
    <subcellularLocation>
        <location evidence="1 7">Cell membrane</location>
        <topology evidence="1 7">Multi-pass membrane protein</topology>
    </subcellularLocation>
</comment>
<dbReference type="PROSITE" id="PS50928">
    <property type="entry name" value="ABC_TM1"/>
    <property type="match status" value="1"/>
</dbReference>
<dbReference type="Gene3D" id="1.10.3720.10">
    <property type="entry name" value="MetI-like"/>
    <property type="match status" value="1"/>
</dbReference>
<dbReference type="Pfam" id="PF00528">
    <property type="entry name" value="BPD_transp_1"/>
    <property type="match status" value="1"/>
</dbReference>